<dbReference type="STRING" id="765177.Desmu_0594"/>
<feature type="transmembrane region" description="Helical" evidence="1">
    <location>
        <begin position="414"/>
        <end position="431"/>
    </location>
</feature>
<keyword evidence="1" id="KW-0812">Transmembrane</keyword>
<gene>
    <name evidence="2" type="ordered locus">Desmu_0594</name>
</gene>
<feature type="transmembrane region" description="Helical" evidence="1">
    <location>
        <begin position="253"/>
        <end position="271"/>
    </location>
</feature>
<dbReference type="Proteomes" id="UP000001068">
    <property type="component" value="Chromosome"/>
</dbReference>
<feature type="transmembrane region" description="Helical" evidence="1">
    <location>
        <begin position="354"/>
        <end position="374"/>
    </location>
</feature>
<dbReference type="RefSeq" id="WP_013562125.1">
    <property type="nucleotide sequence ID" value="NC_014961.1"/>
</dbReference>
<dbReference type="EMBL" id="CP002363">
    <property type="protein sequence ID" value="ADV64903.1"/>
    <property type="molecule type" value="Genomic_DNA"/>
</dbReference>
<feature type="transmembrane region" description="Helical" evidence="1">
    <location>
        <begin position="63"/>
        <end position="86"/>
    </location>
</feature>
<dbReference type="eggNOG" id="arCOG06689">
    <property type="taxonomic scope" value="Archaea"/>
</dbReference>
<reference evidence="3" key="1">
    <citation type="submission" date="2010-11" db="EMBL/GenBank/DDBJ databases">
        <title>The complete genome of Desulfurococcus mucosus DSM 2162.</title>
        <authorList>
            <consortium name="US DOE Joint Genome Institute (JGI-PGF)"/>
            <person name="Lucas S."/>
            <person name="Copeland A."/>
            <person name="Lapidus A."/>
            <person name="Bruce D."/>
            <person name="Goodwin L."/>
            <person name="Pitluck S."/>
            <person name="Kyrpides N."/>
            <person name="Mavromatis K."/>
            <person name="Pagani I."/>
            <person name="Ivanova N."/>
            <person name="Ovchinnikova G."/>
            <person name="Chertkov O."/>
            <person name="Held B."/>
            <person name="Brettin T."/>
            <person name="Detter J.C."/>
            <person name="Tapia R."/>
            <person name="Han C."/>
            <person name="Land M."/>
            <person name="Hauser L."/>
            <person name="Markowitz V."/>
            <person name="Cheng J.-F."/>
            <person name="Hugenholtz P."/>
            <person name="Woyke T."/>
            <person name="Wu D."/>
            <person name="Wirth R."/>
            <person name="Bilek Y."/>
            <person name="Hader T."/>
            <person name="Klenk H.-P."/>
            <person name="Eisen J.A."/>
        </authorList>
    </citation>
    <scope>NUCLEOTIDE SEQUENCE [LARGE SCALE GENOMIC DNA]</scope>
    <source>
        <strain evidence="3">ATCC 35584 / DSM 2162 / JCM 9187 / O7/1</strain>
    </source>
</reference>
<keyword evidence="3" id="KW-1185">Reference proteome</keyword>
<dbReference type="OrthoDB" id="19176at2157"/>
<dbReference type="AlphaFoldDB" id="E8R8S7"/>
<evidence type="ECO:0000256" key="1">
    <source>
        <dbReference type="SAM" id="Phobius"/>
    </source>
</evidence>
<protein>
    <submittedName>
        <fullName evidence="2">Uncharacterized protein</fullName>
    </submittedName>
</protein>
<name>E8R8S7_DESM0</name>
<feature type="transmembrane region" description="Helical" evidence="1">
    <location>
        <begin position="380"/>
        <end position="402"/>
    </location>
</feature>
<proteinExistence type="predicted"/>
<feature type="transmembrane region" description="Helical" evidence="1">
    <location>
        <begin position="177"/>
        <end position="197"/>
    </location>
</feature>
<dbReference type="KEGG" id="dmu:Desmu_0594"/>
<sequence>MSGQPTQDATGGHDELSQFVSSLVFEREGYVLHVLPGFFTVAAVLVLLYNVNMVLKVLDASGVYSSFTIFLLAYLISSTVSTYRLLRIVKKHLYESSVATYYFTRGRDLRGALLYTRNAVTSSMLPSPVTGALVAFFTGAYPVLLVFVEKALRNHVVEEESVLLGGSRSKRYTVVEVVLDLALVVASLGLYTSYMAYRVVKDYNRHVSTIHGSHPNPPVPSTPPGLGSDESVSRVVGAMLITVGLLWLSSYMGVPYSFASNISLGLAWFALNKALEARRYPLVLAVNIALVYALIATGLVAGVAGYPVYAELLGAQARNIGETLASMELPMLTMTIFLNNLAVSAASIVPFGSVILSSGVCNAGLVIGVVVYGLPLEEALRIISVLTYPYAIVEMLAYAVLASSVTRIHEARRYLAVVSAGILLLLLAAYLEASTIKTI</sequence>
<dbReference type="eggNOG" id="arCOG01995">
    <property type="taxonomic scope" value="Archaea"/>
</dbReference>
<keyword evidence="1" id="KW-0472">Membrane</keyword>
<evidence type="ECO:0000313" key="3">
    <source>
        <dbReference type="Proteomes" id="UP000001068"/>
    </source>
</evidence>
<dbReference type="GeneID" id="10153288"/>
<keyword evidence="1" id="KW-1133">Transmembrane helix</keyword>
<organism evidence="2 3">
    <name type="scientific">Desulfurococcus mucosus (strain ATCC 35584 / DSM 2162 / JCM 9187 / O7/1)</name>
    <dbReference type="NCBI Taxonomy" id="765177"/>
    <lineage>
        <taxon>Archaea</taxon>
        <taxon>Thermoproteota</taxon>
        <taxon>Thermoprotei</taxon>
        <taxon>Desulfurococcales</taxon>
        <taxon>Desulfurococcaceae</taxon>
        <taxon>Desulfurococcus</taxon>
    </lineage>
</organism>
<accession>E8R8S7</accession>
<feature type="transmembrane region" description="Helical" evidence="1">
    <location>
        <begin position="30"/>
        <end position="51"/>
    </location>
</feature>
<evidence type="ECO:0000313" key="2">
    <source>
        <dbReference type="EMBL" id="ADV64903.1"/>
    </source>
</evidence>
<feature type="transmembrane region" description="Helical" evidence="1">
    <location>
        <begin position="329"/>
        <end position="349"/>
    </location>
</feature>
<reference evidence="2 3" key="2">
    <citation type="journal article" date="2011" name="Stand. Genomic Sci.">
        <title>Complete genome sequence of Desulfurococcus mucosus type strain (O7/1).</title>
        <authorList>
            <person name="Wirth R."/>
            <person name="Chertkov O."/>
            <person name="Held B."/>
            <person name="Lapidus A."/>
            <person name="Nolan M."/>
            <person name="Lucas S."/>
            <person name="Hammon N."/>
            <person name="Deshpande S."/>
            <person name="Cheng J.F."/>
            <person name="Tapia R."/>
            <person name="Han C."/>
            <person name="Goodwin L."/>
            <person name="Pitluck S."/>
            <person name="Liolios K."/>
            <person name="Ioanna P."/>
            <person name="Ivanova N."/>
            <person name="Mavromatis K."/>
            <person name="Mikhailova N."/>
            <person name="Pati A."/>
            <person name="Chen A."/>
            <person name="Palaniappan K."/>
            <person name="Land M."/>
            <person name="Hauser L."/>
            <person name="Chang Y.J."/>
            <person name="Jeffries C.D."/>
            <person name="Bilek Y."/>
            <person name="Hader T."/>
            <person name="Rohde M."/>
            <person name="Spring S."/>
            <person name="Sikorski J."/>
            <person name="Goker M."/>
            <person name="Woyke T."/>
            <person name="Bristow J."/>
            <person name="Eisen J.A."/>
            <person name="Markowitz V."/>
            <person name="Hugenholtz P."/>
            <person name="Kyrpides N.C."/>
            <person name="Klenk H.P."/>
        </authorList>
    </citation>
    <scope>NUCLEOTIDE SEQUENCE [LARGE SCALE GENOMIC DNA]</scope>
    <source>
        <strain evidence="3">ATCC 35584 / DSM 2162 / JCM 9187 / O7/1</strain>
    </source>
</reference>
<feature type="transmembrane region" description="Helical" evidence="1">
    <location>
        <begin position="129"/>
        <end position="148"/>
    </location>
</feature>
<feature type="transmembrane region" description="Helical" evidence="1">
    <location>
        <begin position="283"/>
        <end position="309"/>
    </location>
</feature>
<dbReference type="HOGENOM" id="CLU_606388_0_0_2"/>